<evidence type="ECO:0000256" key="3">
    <source>
        <dbReference type="ARBA" id="ARBA00022679"/>
    </source>
</evidence>
<dbReference type="InterPro" id="IPR018584">
    <property type="entry name" value="GT87"/>
</dbReference>
<evidence type="ECO:0000256" key="1">
    <source>
        <dbReference type="ARBA" id="ARBA00004651"/>
    </source>
</evidence>
<name>A0ABN3N0E4_9ACTN</name>
<feature type="transmembrane region" description="Helical" evidence="8">
    <location>
        <begin position="339"/>
        <end position="357"/>
    </location>
</feature>
<evidence type="ECO:0000256" key="5">
    <source>
        <dbReference type="ARBA" id="ARBA00022989"/>
    </source>
</evidence>
<comment type="subcellular location">
    <subcellularLocation>
        <location evidence="1">Cell membrane</location>
        <topology evidence="1">Multi-pass membrane protein</topology>
    </subcellularLocation>
</comment>
<organism evidence="9 10">
    <name type="scientific">Pilimelia columellifera subsp. columellifera</name>
    <dbReference type="NCBI Taxonomy" id="706583"/>
    <lineage>
        <taxon>Bacteria</taxon>
        <taxon>Bacillati</taxon>
        <taxon>Actinomycetota</taxon>
        <taxon>Actinomycetes</taxon>
        <taxon>Micromonosporales</taxon>
        <taxon>Micromonosporaceae</taxon>
        <taxon>Pilimelia</taxon>
    </lineage>
</organism>
<feature type="transmembrane region" description="Helical" evidence="8">
    <location>
        <begin position="174"/>
        <end position="191"/>
    </location>
</feature>
<sequence>MIRSGWWRRVDRAGGGLWADLSLYGAGAVFALVTAAASTLAPHQAWGRIAAPVYAVAAACVVVQLARRGPWSAPPARAALAALTWIGTTLVPLVAQAVQRSAGNPARAQEEVPVVEDGGRRLVETGTPYLSQDVIAGLPPVEWLVSYLPYQPGMALFGLPRAVAGDLWWSDARISFLLVTAIAVGAALWLLREAPATTLVRAGQAVAALPICALTLATGGDDLPVLGLCLLAMALLATGRVTAAGLAIGVAGSLKLLAAPVIVVLAVTVMARHRARLWRFLAGAVLLPAFVIVPALVVDAGALVDNVIRFPSGDGLVTSPARSPLPGHLIASAVPGGRALAVAALGVAAVSIAALLWRRPPRDAAQAAAVCAWGLLAAIVLMPATRFGYLLYPAVLALWVPALAGAACRVTPPGGRPASAALAR</sequence>
<keyword evidence="4 8" id="KW-0812">Transmembrane</keyword>
<gene>
    <name evidence="9" type="ORF">GCM10010201_03590</name>
</gene>
<accession>A0ABN3N0E4</accession>
<evidence type="ECO:0000313" key="10">
    <source>
        <dbReference type="Proteomes" id="UP001499978"/>
    </source>
</evidence>
<proteinExistence type="inferred from homology"/>
<comment type="similarity">
    <text evidence="7">Belongs to the glycosyltransferase 87 family.</text>
</comment>
<evidence type="ECO:0000256" key="8">
    <source>
        <dbReference type="SAM" id="Phobius"/>
    </source>
</evidence>
<evidence type="ECO:0000313" key="9">
    <source>
        <dbReference type="EMBL" id="GAA2511813.1"/>
    </source>
</evidence>
<feature type="transmembrane region" description="Helical" evidence="8">
    <location>
        <begin position="243"/>
        <end position="270"/>
    </location>
</feature>
<feature type="transmembrane region" description="Helical" evidence="8">
    <location>
        <begin position="364"/>
        <end position="384"/>
    </location>
</feature>
<keyword evidence="2" id="KW-1003">Cell membrane</keyword>
<reference evidence="9 10" key="1">
    <citation type="journal article" date="2019" name="Int. J. Syst. Evol. Microbiol.">
        <title>The Global Catalogue of Microorganisms (GCM) 10K type strain sequencing project: providing services to taxonomists for standard genome sequencing and annotation.</title>
        <authorList>
            <consortium name="The Broad Institute Genomics Platform"/>
            <consortium name="The Broad Institute Genome Sequencing Center for Infectious Disease"/>
            <person name="Wu L."/>
            <person name="Ma J."/>
        </authorList>
    </citation>
    <scope>NUCLEOTIDE SEQUENCE [LARGE SCALE GENOMIC DNA]</scope>
    <source>
        <strain evidence="9 10">JCM 3367</strain>
    </source>
</reference>
<evidence type="ECO:0000256" key="4">
    <source>
        <dbReference type="ARBA" id="ARBA00022692"/>
    </source>
</evidence>
<comment type="caution">
    <text evidence="9">The sequence shown here is derived from an EMBL/GenBank/DDBJ whole genome shotgun (WGS) entry which is preliminary data.</text>
</comment>
<keyword evidence="6 8" id="KW-0472">Membrane</keyword>
<keyword evidence="5 8" id="KW-1133">Transmembrane helix</keyword>
<feature type="transmembrane region" description="Helical" evidence="8">
    <location>
        <begin position="46"/>
        <end position="66"/>
    </location>
</feature>
<feature type="transmembrane region" description="Helical" evidence="8">
    <location>
        <begin position="277"/>
        <end position="297"/>
    </location>
</feature>
<dbReference type="Pfam" id="PF09594">
    <property type="entry name" value="GT87"/>
    <property type="match status" value="1"/>
</dbReference>
<evidence type="ECO:0000256" key="7">
    <source>
        <dbReference type="ARBA" id="ARBA00024033"/>
    </source>
</evidence>
<feature type="transmembrane region" description="Helical" evidence="8">
    <location>
        <begin position="78"/>
        <end position="98"/>
    </location>
</feature>
<feature type="transmembrane region" description="Helical" evidence="8">
    <location>
        <begin position="21"/>
        <end position="40"/>
    </location>
</feature>
<protein>
    <submittedName>
        <fullName evidence="9">Glycosyltransferase 87 family protein</fullName>
    </submittedName>
</protein>
<dbReference type="EMBL" id="BAAARY010000001">
    <property type="protein sequence ID" value="GAA2511813.1"/>
    <property type="molecule type" value="Genomic_DNA"/>
</dbReference>
<keyword evidence="3" id="KW-0808">Transferase</keyword>
<evidence type="ECO:0000256" key="6">
    <source>
        <dbReference type="ARBA" id="ARBA00023136"/>
    </source>
</evidence>
<keyword evidence="10" id="KW-1185">Reference proteome</keyword>
<dbReference type="RefSeq" id="WP_344167115.1">
    <property type="nucleotide sequence ID" value="NZ_BAAARY010000001.1"/>
</dbReference>
<dbReference type="Proteomes" id="UP001499978">
    <property type="component" value="Unassembled WGS sequence"/>
</dbReference>
<evidence type="ECO:0000256" key="2">
    <source>
        <dbReference type="ARBA" id="ARBA00022475"/>
    </source>
</evidence>